<feature type="signal peptide" evidence="5">
    <location>
        <begin position="1"/>
        <end position="23"/>
    </location>
</feature>
<evidence type="ECO:0000256" key="1">
    <source>
        <dbReference type="ARBA" id="ARBA00008834"/>
    </source>
</evidence>
<keyword evidence="5" id="KW-0732">Signal</keyword>
<evidence type="ECO:0000313" key="7">
    <source>
        <dbReference type="Proteomes" id="UP000324611"/>
    </source>
</evidence>
<dbReference type="Pfam" id="PF00295">
    <property type="entry name" value="Glyco_hydro_28"/>
    <property type="match status" value="1"/>
</dbReference>
<evidence type="ECO:0000313" key="6">
    <source>
        <dbReference type="EMBL" id="KAA2239241.1"/>
    </source>
</evidence>
<accession>A0A5B2VJI4</accession>
<protein>
    <submittedName>
        <fullName evidence="6">Glycoside hydrolase</fullName>
    </submittedName>
</protein>
<keyword evidence="7" id="KW-1185">Reference proteome</keyword>
<organism evidence="6 7">
    <name type="scientific">Chitinophaga agrisoli</name>
    <dbReference type="NCBI Taxonomy" id="2607653"/>
    <lineage>
        <taxon>Bacteria</taxon>
        <taxon>Pseudomonadati</taxon>
        <taxon>Bacteroidota</taxon>
        <taxon>Chitinophagia</taxon>
        <taxon>Chitinophagales</taxon>
        <taxon>Chitinophagaceae</taxon>
        <taxon>Chitinophaga</taxon>
    </lineage>
</organism>
<evidence type="ECO:0000256" key="2">
    <source>
        <dbReference type="ARBA" id="ARBA00022801"/>
    </source>
</evidence>
<comment type="similarity">
    <text evidence="1 4">Belongs to the glycosyl hydrolase 28 family.</text>
</comment>
<dbReference type="EMBL" id="VUOC01000004">
    <property type="protein sequence ID" value="KAA2239241.1"/>
    <property type="molecule type" value="Genomic_DNA"/>
</dbReference>
<dbReference type="GO" id="GO:0004650">
    <property type="term" value="F:polygalacturonase activity"/>
    <property type="evidence" value="ECO:0007669"/>
    <property type="project" value="InterPro"/>
</dbReference>
<dbReference type="InterPro" id="IPR012334">
    <property type="entry name" value="Pectin_lyas_fold"/>
</dbReference>
<dbReference type="InterPro" id="IPR000743">
    <property type="entry name" value="Glyco_hydro_28"/>
</dbReference>
<evidence type="ECO:0000256" key="4">
    <source>
        <dbReference type="RuleBase" id="RU361169"/>
    </source>
</evidence>
<dbReference type="SUPFAM" id="SSF51126">
    <property type="entry name" value="Pectin lyase-like"/>
    <property type="match status" value="1"/>
</dbReference>
<dbReference type="SMART" id="SM00710">
    <property type="entry name" value="PbH1"/>
    <property type="match status" value="6"/>
</dbReference>
<keyword evidence="2 4" id="KW-0378">Hydrolase</keyword>
<dbReference type="PANTHER" id="PTHR31339">
    <property type="entry name" value="PECTIN LYASE-RELATED"/>
    <property type="match status" value="1"/>
</dbReference>
<dbReference type="InterPro" id="IPR011050">
    <property type="entry name" value="Pectin_lyase_fold/virulence"/>
</dbReference>
<feature type="chain" id="PRO_5022951477" evidence="5">
    <location>
        <begin position="24"/>
        <end position="507"/>
    </location>
</feature>
<gene>
    <name evidence="6" type="ORF">F0L74_23835</name>
</gene>
<name>A0A5B2VJI4_9BACT</name>
<proteinExistence type="inferred from homology"/>
<sequence>MPRIFHALYLCCLLMGLSAVANAQWYDVTRYGAVGDSATDNTKAIQKAIDACAATGGKVYFPAGKFLTATLYLKSNVILHVAAGATILGNKDTKQYPYQDAGIRFYGDEWARQSLIFCKDQQNVGIEGGGTIDGQGAAFVINTTKKPDRYRNRPYLLWFINCKNVKVRDVSLRNSAFWMQHYLGCEDVWIDGLHIWNHSNKNNDMMDIDGCRNVHISNITGDSDDDGITIKSTSPRITENVTISNCVISSHCNALKLGTESTGGFRNIVVSNCVIKPSAQQTTIYGLPAGNGGISLEMVDGGIMENITINNIMIEGPQVPLFVRLGNRARPYKQGGPVPSPGRARNIFLSNITAKGADSTGCSISGLAQVPIENVSLAHIYIETKAATNVDLHVPVPERETEYPEGTMFGNLPAYGLFIRYAKDVRLSDITLRSPTAETRPGIVVHNTQQFTLNGLDIQTSAATPTAVYISNSQDGNVSNSRNAWPAQRRLLQDIVSKNIQTDATAR</sequence>
<comment type="caution">
    <text evidence="6">The sequence shown here is derived from an EMBL/GenBank/DDBJ whole genome shotgun (WGS) entry which is preliminary data.</text>
</comment>
<dbReference type="InterPro" id="IPR051801">
    <property type="entry name" value="GH28_Enzymes"/>
</dbReference>
<dbReference type="InterPro" id="IPR006626">
    <property type="entry name" value="PbH1"/>
</dbReference>
<dbReference type="PANTHER" id="PTHR31339:SF9">
    <property type="entry name" value="PLASMIN AND FIBRONECTIN-BINDING PROTEIN A"/>
    <property type="match status" value="1"/>
</dbReference>
<reference evidence="6 7" key="2">
    <citation type="submission" date="2019-09" db="EMBL/GenBank/DDBJ databases">
        <authorList>
            <person name="Jin C."/>
        </authorList>
    </citation>
    <scope>NUCLEOTIDE SEQUENCE [LARGE SCALE GENOMIC DNA]</scope>
    <source>
        <strain evidence="6 7">BN140078</strain>
    </source>
</reference>
<dbReference type="Gene3D" id="2.160.20.10">
    <property type="entry name" value="Single-stranded right-handed beta-helix, Pectin lyase-like"/>
    <property type="match status" value="1"/>
</dbReference>
<dbReference type="GO" id="GO:0005975">
    <property type="term" value="P:carbohydrate metabolic process"/>
    <property type="evidence" value="ECO:0007669"/>
    <property type="project" value="InterPro"/>
</dbReference>
<dbReference type="Proteomes" id="UP000324611">
    <property type="component" value="Unassembled WGS sequence"/>
</dbReference>
<dbReference type="RefSeq" id="WP_149840420.1">
    <property type="nucleotide sequence ID" value="NZ_VUOC01000004.1"/>
</dbReference>
<dbReference type="AlphaFoldDB" id="A0A5B2VJI4"/>
<evidence type="ECO:0000256" key="5">
    <source>
        <dbReference type="SAM" id="SignalP"/>
    </source>
</evidence>
<reference evidence="6 7" key="1">
    <citation type="submission" date="2019-09" db="EMBL/GenBank/DDBJ databases">
        <title>Chitinophaga ginsengihumi sp. nov., isolated from soil of ginseng rhizosphere.</title>
        <authorList>
            <person name="Lee J."/>
        </authorList>
    </citation>
    <scope>NUCLEOTIDE SEQUENCE [LARGE SCALE GENOMIC DNA]</scope>
    <source>
        <strain evidence="6 7">BN140078</strain>
    </source>
</reference>
<keyword evidence="3 4" id="KW-0326">Glycosidase</keyword>
<evidence type="ECO:0000256" key="3">
    <source>
        <dbReference type="ARBA" id="ARBA00023295"/>
    </source>
</evidence>